<dbReference type="GO" id="GO:0005524">
    <property type="term" value="F:ATP binding"/>
    <property type="evidence" value="ECO:0007669"/>
    <property type="project" value="InterPro"/>
</dbReference>
<dbReference type="GeneID" id="94840015"/>
<dbReference type="SUPFAM" id="SSF56112">
    <property type="entry name" value="Protein kinase-like (PK-like)"/>
    <property type="match status" value="1"/>
</dbReference>
<dbReference type="Pfam" id="PF00415">
    <property type="entry name" value="RCC1"/>
    <property type="match status" value="2"/>
</dbReference>
<feature type="repeat" description="RCC1" evidence="2">
    <location>
        <begin position="54"/>
        <end position="103"/>
    </location>
</feature>
<dbReference type="InterPro" id="IPR051210">
    <property type="entry name" value="Ub_ligase/GEF_domain"/>
</dbReference>
<dbReference type="SMART" id="SM00220">
    <property type="entry name" value="S_TKc"/>
    <property type="match status" value="1"/>
</dbReference>
<feature type="repeat" description="RCC1" evidence="2">
    <location>
        <begin position="226"/>
        <end position="278"/>
    </location>
</feature>
<dbReference type="PROSITE" id="PS50011">
    <property type="entry name" value="PROTEIN_KINASE_DOM"/>
    <property type="match status" value="1"/>
</dbReference>
<dbReference type="InterPro" id="IPR009091">
    <property type="entry name" value="RCC1/BLIP-II"/>
</dbReference>
<dbReference type="SUPFAM" id="SSF50985">
    <property type="entry name" value="RCC1/BLIP-II"/>
    <property type="match status" value="1"/>
</dbReference>
<sequence length="924" mass="104299">MQRIRLFSAGDNTYGELCRGGEPIDPSPATHLSTKDLVLYSLGSEHCAAIYKDGSVWGWGRNDRNQLGIRTKTIFRYPTKINGLPKITVVKCGYFFTMYLSEIGGEVFVACHENTQSIEKVRTEEPILALFGHEEPWLVGLSGSVYRVSLKTKITNKFYFDRSKPVKHIVTIIDSVLILTTKGQVFGIGQVANNSATFAEIEFLKDKRIEKIAGIYDHIVALTHDGEIYVWGKNDYGQLGLGHKNDVFGNFQKVDSFSPQKIVDISAGGCYTVFIDSEGDFWATGVGQYGRTMFDDGNDRLKPEKSQVLKSVISVQCGNFFTFVQIGGPPLPPLRSVIPDLSKASTQNINEVNDLNKQITDLKSKVSSLQNQLLVVSSESYESAKAALSLHEELDEALLSNSKKDEEIKKLKYMLSLKREEFIKMEKEEQELTEKQNREHQENYEDQLSVTANIAHFNNKINPIYLKEVDSDQPINHAFPSTHSQTTENKEKGLGIIQYVESDLEPIIKDQNSPRKPQNPQKRVSIGQLENHLPIHPIQTEPKDTALDTTPTPATTTKPTTTPDVINKSSSLPSDIAIIRNNFLQPHESSNQKFNIHHNLGEITFREVNQHSDEELPQIQKSNHTRSHHKRTTTNATNSYNQMNNSNSRSLLEDEILSGLEKKNHNIQRISKIGEGTVSEVFKVSKKDILMMKIVKVESDNATMKKLFATYEKFRSLPAHKNILKSYDYNYGDISHFPSILLEYCPTTLNKAITALNKAERISIAYEICSAMDFAHSHSIGHFDLKPENILLNRKKHAKVCDFGESFSGSPFSRAPEQIGNKQKYPVTEKVDCFAFGVILYFLVTKGSYPKITFEEMASGKTAEEAIEVNDLAGQIMTMCWQINPSERPSFEEIMEIIVRNEFQLIDGLEEDEIDSIKKFLSLQ</sequence>
<keyword evidence="3" id="KW-0175">Coiled coil</keyword>
<feature type="coiled-coil region" evidence="3">
    <location>
        <begin position="415"/>
        <end position="445"/>
    </location>
</feature>
<feature type="domain" description="Protein kinase" evidence="5">
    <location>
        <begin position="667"/>
        <end position="904"/>
    </location>
</feature>
<evidence type="ECO:0000256" key="3">
    <source>
        <dbReference type="SAM" id="Coils"/>
    </source>
</evidence>
<dbReference type="Pfam" id="PF00069">
    <property type="entry name" value="Pkinase"/>
    <property type="match status" value="1"/>
</dbReference>
<dbReference type="InterPro" id="IPR008271">
    <property type="entry name" value="Ser/Thr_kinase_AS"/>
</dbReference>
<dbReference type="RefSeq" id="XP_068358385.1">
    <property type="nucleotide sequence ID" value="XM_068505311.1"/>
</dbReference>
<feature type="compositionally biased region" description="Basic residues" evidence="4">
    <location>
        <begin position="623"/>
        <end position="632"/>
    </location>
</feature>
<evidence type="ECO:0000313" key="6">
    <source>
        <dbReference type="EMBL" id="OHT05249.1"/>
    </source>
</evidence>
<reference evidence="6" key="1">
    <citation type="submission" date="2016-10" db="EMBL/GenBank/DDBJ databases">
        <authorList>
            <person name="Benchimol M."/>
            <person name="Almeida L.G."/>
            <person name="Vasconcelos A.T."/>
            <person name="Perreira-Neves A."/>
            <person name="Rosa I.A."/>
            <person name="Tasca T."/>
            <person name="Bogo M.R."/>
            <person name="de Souza W."/>
        </authorList>
    </citation>
    <scope>NUCLEOTIDE SEQUENCE [LARGE SCALE GENOMIC DNA]</scope>
    <source>
        <strain evidence="6">K</strain>
    </source>
</reference>
<feature type="compositionally biased region" description="Low complexity" evidence="4">
    <location>
        <begin position="547"/>
        <end position="563"/>
    </location>
</feature>
<dbReference type="PANTHER" id="PTHR22870:SF408">
    <property type="entry name" value="OS09G0560450 PROTEIN"/>
    <property type="match status" value="1"/>
</dbReference>
<dbReference type="VEuPathDB" id="TrichDB:TRFO_27053"/>
<evidence type="ECO:0000256" key="1">
    <source>
        <dbReference type="ARBA" id="ARBA00022737"/>
    </source>
</evidence>
<dbReference type="PRINTS" id="PR00633">
    <property type="entry name" value="RCCNDNSATION"/>
</dbReference>
<feature type="region of interest" description="Disordered" evidence="4">
    <location>
        <begin position="534"/>
        <end position="569"/>
    </location>
</feature>
<dbReference type="InterPro" id="IPR011009">
    <property type="entry name" value="Kinase-like_dom_sf"/>
</dbReference>
<keyword evidence="1" id="KW-0677">Repeat</keyword>
<dbReference type="Proteomes" id="UP000179807">
    <property type="component" value="Unassembled WGS sequence"/>
</dbReference>
<dbReference type="InterPro" id="IPR000719">
    <property type="entry name" value="Prot_kinase_dom"/>
</dbReference>
<dbReference type="PROSITE" id="PS00108">
    <property type="entry name" value="PROTEIN_KINASE_ST"/>
    <property type="match status" value="1"/>
</dbReference>
<keyword evidence="7" id="KW-1185">Reference proteome</keyword>
<dbReference type="PANTHER" id="PTHR22870">
    <property type="entry name" value="REGULATOR OF CHROMOSOME CONDENSATION"/>
    <property type="match status" value="1"/>
</dbReference>
<dbReference type="PROSITE" id="PS50012">
    <property type="entry name" value="RCC1_3"/>
    <property type="match status" value="2"/>
</dbReference>
<evidence type="ECO:0000256" key="4">
    <source>
        <dbReference type="SAM" id="MobiDB-lite"/>
    </source>
</evidence>
<evidence type="ECO:0000313" key="7">
    <source>
        <dbReference type="Proteomes" id="UP000179807"/>
    </source>
</evidence>
<dbReference type="GO" id="GO:0004672">
    <property type="term" value="F:protein kinase activity"/>
    <property type="evidence" value="ECO:0007669"/>
    <property type="project" value="InterPro"/>
</dbReference>
<evidence type="ECO:0000256" key="2">
    <source>
        <dbReference type="PROSITE-ProRule" id="PRU00235"/>
    </source>
</evidence>
<comment type="caution">
    <text evidence="6">The sequence shown here is derived from an EMBL/GenBank/DDBJ whole genome shotgun (WGS) entry which is preliminary data.</text>
</comment>
<dbReference type="AlphaFoldDB" id="A0A1J4K1E0"/>
<dbReference type="OrthoDB" id="10256179at2759"/>
<proteinExistence type="predicted"/>
<organism evidence="6 7">
    <name type="scientific">Tritrichomonas foetus</name>
    <dbReference type="NCBI Taxonomy" id="1144522"/>
    <lineage>
        <taxon>Eukaryota</taxon>
        <taxon>Metamonada</taxon>
        <taxon>Parabasalia</taxon>
        <taxon>Tritrichomonadida</taxon>
        <taxon>Tritrichomonadidae</taxon>
        <taxon>Tritrichomonas</taxon>
    </lineage>
</organism>
<gene>
    <name evidence="6" type="ORF">TRFO_27053</name>
</gene>
<accession>A0A1J4K1E0</accession>
<feature type="compositionally biased region" description="Polar residues" evidence="4">
    <location>
        <begin position="633"/>
        <end position="646"/>
    </location>
</feature>
<name>A0A1J4K1E0_9EUKA</name>
<evidence type="ECO:0000259" key="5">
    <source>
        <dbReference type="PROSITE" id="PS50011"/>
    </source>
</evidence>
<protein>
    <recommendedName>
        <fullName evidence="5">Protein kinase domain-containing protein</fullName>
    </recommendedName>
</protein>
<dbReference type="EMBL" id="MLAK01000764">
    <property type="protein sequence ID" value="OHT05249.1"/>
    <property type="molecule type" value="Genomic_DNA"/>
</dbReference>
<dbReference type="Gene3D" id="2.130.10.30">
    <property type="entry name" value="Regulator of chromosome condensation 1/beta-lactamase-inhibitor protein II"/>
    <property type="match status" value="2"/>
</dbReference>
<dbReference type="PROSITE" id="PS50890">
    <property type="entry name" value="PUA"/>
    <property type="match status" value="1"/>
</dbReference>
<feature type="region of interest" description="Disordered" evidence="4">
    <location>
        <begin position="620"/>
        <end position="646"/>
    </location>
</feature>
<dbReference type="Gene3D" id="1.10.510.10">
    <property type="entry name" value="Transferase(Phosphotransferase) domain 1"/>
    <property type="match status" value="1"/>
</dbReference>
<dbReference type="InterPro" id="IPR000408">
    <property type="entry name" value="Reg_chr_condens"/>
</dbReference>